<evidence type="ECO:0000313" key="3">
    <source>
        <dbReference type="EMBL" id="TXF89767.1"/>
    </source>
</evidence>
<sequence length="364" mass="41366">MQKLLLILSLLLPIMCSAQSDIRYADGPYLIYDTLGQLQAYWAWPEDKKSGSAYWSEDISESLPAFRSFRPETIAASGHFDRDRQVSFDGVDKVAVVSDIHGQFDVIRKVLISHGIIDDDLHWAYGDGHFVIVGDVFDRGGQVTEVLWLLHNLQIEAKAAGGRVHFLLGNHETMVMDRDVRYVNKRYMITSGLLRAPYYELFGLDSYLGRWLRSLPLTIRINDMVFVHGGFSKDLLREVSDLGKINDLYHMNLIDAEPGLTLSKTERLGILKGRNGPLWYRGYFLDRDFEEKDIDRILKRVKANRMVVGHTSFQAIRSFFGGKVLAVDSSMKFGSMGEVLLIEEGKFIRGGMLGERMDLFAEGK</sequence>
<dbReference type="OrthoDB" id="7550081at2"/>
<keyword evidence="1" id="KW-0732">Signal</keyword>
<dbReference type="PANTHER" id="PTHR46546:SF4">
    <property type="entry name" value="SHEWANELLA-LIKE PROTEIN PHOSPHATASE 1"/>
    <property type="match status" value="1"/>
</dbReference>
<feature type="chain" id="PRO_5022928590" evidence="1">
    <location>
        <begin position="21"/>
        <end position="364"/>
    </location>
</feature>
<feature type="signal peptide" evidence="1">
    <location>
        <begin position="1"/>
        <end position="20"/>
    </location>
</feature>
<dbReference type="RefSeq" id="WP_147930360.1">
    <property type="nucleotide sequence ID" value="NZ_VOXD01000011.1"/>
</dbReference>
<dbReference type="InterPro" id="IPR029052">
    <property type="entry name" value="Metallo-depent_PP-like"/>
</dbReference>
<name>A0A5C7FTF6_9BACT</name>
<dbReference type="Gene3D" id="3.60.21.10">
    <property type="match status" value="1"/>
</dbReference>
<evidence type="ECO:0000256" key="1">
    <source>
        <dbReference type="SAM" id="SignalP"/>
    </source>
</evidence>
<accession>A0A5C7FTF6</accession>
<dbReference type="PRINTS" id="PR00114">
    <property type="entry name" value="STPHPHTASE"/>
</dbReference>
<dbReference type="PANTHER" id="PTHR46546">
    <property type="entry name" value="SHEWANELLA-LIKE PROTEIN PHOSPHATASE 1"/>
    <property type="match status" value="1"/>
</dbReference>
<proteinExistence type="predicted"/>
<reference evidence="3 4" key="1">
    <citation type="submission" date="2019-08" db="EMBL/GenBank/DDBJ databases">
        <title>Lewinella sp. strain SSH13 Genome sequencing and assembly.</title>
        <authorList>
            <person name="Kim I."/>
        </authorList>
    </citation>
    <scope>NUCLEOTIDE SEQUENCE [LARGE SCALE GENOMIC DNA]</scope>
    <source>
        <strain evidence="3 4">SSH13</strain>
    </source>
</reference>
<dbReference type="AlphaFoldDB" id="A0A5C7FTF6"/>
<dbReference type="GO" id="GO:0016787">
    <property type="term" value="F:hydrolase activity"/>
    <property type="evidence" value="ECO:0007669"/>
    <property type="project" value="InterPro"/>
</dbReference>
<dbReference type="InterPro" id="IPR006186">
    <property type="entry name" value="Ser/Thr-sp_prot-phosphatase"/>
</dbReference>
<feature type="domain" description="Calcineurin-like phosphoesterase" evidence="2">
    <location>
        <begin position="93"/>
        <end position="311"/>
    </location>
</feature>
<organism evidence="3 4">
    <name type="scientific">Neolewinella aurantiaca</name>
    <dbReference type="NCBI Taxonomy" id="2602767"/>
    <lineage>
        <taxon>Bacteria</taxon>
        <taxon>Pseudomonadati</taxon>
        <taxon>Bacteroidota</taxon>
        <taxon>Saprospiria</taxon>
        <taxon>Saprospirales</taxon>
        <taxon>Lewinellaceae</taxon>
        <taxon>Neolewinella</taxon>
    </lineage>
</organism>
<evidence type="ECO:0000259" key="2">
    <source>
        <dbReference type="Pfam" id="PF00149"/>
    </source>
</evidence>
<dbReference type="SUPFAM" id="SSF56300">
    <property type="entry name" value="Metallo-dependent phosphatases"/>
    <property type="match status" value="1"/>
</dbReference>
<keyword evidence="4" id="KW-1185">Reference proteome</keyword>
<dbReference type="EMBL" id="VOXD01000011">
    <property type="protein sequence ID" value="TXF89767.1"/>
    <property type="molecule type" value="Genomic_DNA"/>
</dbReference>
<protein>
    <submittedName>
        <fullName evidence="3">Metallophosphoesterase</fullName>
    </submittedName>
</protein>
<dbReference type="InterPro" id="IPR004843">
    <property type="entry name" value="Calcineurin-like_PHP"/>
</dbReference>
<gene>
    <name evidence="3" type="ORF">FUA23_08755</name>
</gene>
<dbReference type="Pfam" id="PF00149">
    <property type="entry name" value="Metallophos"/>
    <property type="match status" value="1"/>
</dbReference>
<evidence type="ECO:0000313" key="4">
    <source>
        <dbReference type="Proteomes" id="UP000321907"/>
    </source>
</evidence>
<comment type="caution">
    <text evidence="3">The sequence shown here is derived from an EMBL/GenBank/DDBJ whole genome shotgun (WGS) entry which is preliminary data.</text>
</comment>
<dbReference type="Proteomes" id="UP000321907">
    <property type="component" value="Unassembled WGS sequence"/>
</dbReference>